<reference evidence="1" key="1">
    <citation type="journal article" date="2014" name="Front. Microbiol.">
        <title>High frequency of phylogenetically diverse reductive dehalogenase-homologous genes in deep subseafloor sedimentary metagenomes.</title>
        <authorList>
            <person name="Kawai M."/>
            <person name="Futagami T."/>
            <person name="Toyoda A."/>
            <person name="Takaki Y."/>
            <person name="Nishi S."/>
            <person name="Hori S."/>
            <person name="Arai W."/>
            <person name="Tsubouchi T."/>
            <person name="Morono Y."/>
            <person name="Uchiyama I."/>
            <person name="Ito T."/>
            <person name="Fujiyama A."/>
            <person name="Inagaki F."/>
            <person name="Takami H."/>
        </authorList>
    </citation>
    <scope>NUCLEOTIDE SEQUENCE</scope>
    <source>
        <strain evidence="1">Expedition CK06-06</strain>
    </source>
</reference>
<proteinExistence type="predicted"/>
<evidence type="ECO:0008006" key="2">
    <source>
        <dbReference type="Google" id="ProtNLM"/>
    </source>
</evidence>
<dbReference type="EMBL" id="BARW01031672">
    <property type="protein sequence ID" value="GAJ04968.1"/>
    <property type="molecule type" value="Genomic_DNA"/>
</dbReference>
<evidence type="ECO:0000313" key="1">
    <source>
        <dbReference type="EMBL" id="GAJ04968.1"/>
    </source>
</evidence>
<organism evidence="1">
    <name type="scientific">marine sediment metagenome</name>
    <dbReference type="NCBI Taxonomy" id="412755"/>
    <lineage>
        <taxon>unclassified sequences</taxon>
        <taxon>metagenomes</taxon>
        <taxon>ecological metagenomes</taxon>
    </lineage>
</organism>
<sequence length="135" mass="14960">MLTATSPPKGLSAIAAGTLTEILNMWATAGPLAGDQVNVTAIVKNISAESLYITCTGLYDDTPLTFSPDYTWIDPGKNYTFTASFTMPNKDIRLHVWSYYWTGTEWLWDDYVSLDIALGEAPPPTKEEFKNLEIT</sequence>
<comment type="caution">
    <text evidence="1">The sequence shown here is derived from an EMBL/GenBank/DDBJ whole genome shotgun (WGS) entry which is preliminary data.</text>
</comment>
<protein>
    <recommendedName>
        <fullName evidence="2">CARDB domain-containing protein</fullName>
    </recommendedName>
</protein>
<gene>
    <name evidence="1" type="ORF">S12H4_50316</name>
</gene>
<dbReference type="AlphaFoldDB" id="X1TI44"/>
<accession>X1TI44</accession>
<name>X1TI44_9ZZZZ</name>
<feature type="non-terminal residue" evidence="1">
    <location>
        <position position="135"/>
    </location>
</feature>